<protein>
    <recommendedName>
        <fullName evidence="4">Lipoprotein</fullName>
    </recommendedName>
</protein>
<evidence type="ECO:0000313" key="3">
    <source>
        <dbReference type="Proteomes" id="UP000248079"/>
    </source>
</evidence>
<keyword evidence="3" id="KW-1185">Reference proteome</keyword>
<dbReference type="Proteomes" id="UP000248079">
    <property type="component" value="Unassembled WGS sequence"/>
</dbReference>
<dbReference type="EMBL" id="QFLI01000008">
    <property type="protein sequence ID" value="PXX97964.1"/>
    <property type="molecule type" value="Genomic_DNA"/>
</dbReference>
<evidence type="ECO:0000313" key="2">
    <source>
        <dbReference type="EMBL" id="PXX97964.1"/>
    </source>
</evidence>
<dbReference type="RefSeq" id="WP_110361896.1">
    <property type="nucleotide sequence ID" value="NZ_QFLI01000008.1"/>
</dbReference>
<organism evidence="2 3">
    <name type="scientific">Marinifilum breve</name>
    <dbReference type="NCBI Taxonomy" id="2184082"/>
    <lineage>
        <taxon>Bacteria</taxon>
        <taxon>Pseudomonadati</taxon>
        <taxon>Bacteroidota</taxon>
        <taxon>Bacteroidia</taxon>
        <taxon>Marinilabiliales</taxon>
        <taxon>Marinifilaceae</taxon>
    </lineage>
</organism>
<dbReference type="AlphaFoldDB" id="A0A2V3ZUP1"/>
<sequence>MKHLLFILVAFFALAACSSYSSFNQPEIVNDNTSELATNELADSTEYELLILDIGFENWFVTRNMPATARTNSYYKNWNHRYVTEWNIKHSQGHPYFENHIYYDPFEDYGFDINYKLYHYFQFVEEKTGVILVQRGR</sequence>
<dbReference type="InterPro" id="IPR046144">
    <property type="entry name" value="DUF6146"/>
</dbReference>
<evidence type="ECO:0008006" key="4">
    <source>
        <dbReference type="Google" id="ProtNLM"/>
    </source>
</evidence>
<name>A0A2V3ZUP1_9BACT</name>
<reference evidence="2 3" key="1">
    <citation type="submission" date="2018-05" db="EMBL/GenBank/DDBJ databases">
        <title>Marinifilum breve JC075T sp. nov., a marine bacterium isolated from Yongle Blue Hole in the South China Sea.</title>
        <authorList>
            <person name="Fu T."/>
        </authorList>
    </citation>
    <scope>NUCLEOTIDE SEQUENCE [LARGE SCALE GENOMIC DNA]</scope>
    <source>
        <strain evidence="2 3">JC075</strain>
    </source>
</reference>
<proteinExistence type="predicted"/>
<feature type="signal peptide" evidence="1">
    <location>
        <begin position="1"/>
        <end position="15"/>
    </location>
</feature>
<keyword evidence="1" id="KW-0732">Signal</keyword>
<accession>A0A2V3ZUP1</accession>
<dbReference type="OrthoDB" id="1119488at2"/>
<dbReference type="Pfam" id="PF19643">
    <property type="entry name" value="DUF6146"/>
    <property type="match status" value="1"/>
</dbReference>
<evidence type="ECO:0000256" key="1">
    <source>
        <dbReference type="SAM" id="SignalP"/>
    </source>
</evidence>
<gene>
    <name evidence="2" type="ORF">DF185_16640</name>
</gene>
<comment type="caution">
    <text evidence="2">The sequence shown here is derived from an EMBL/GenBank/DDBJ whole genome shotgun (WGS) entry which is preliminary data.</text>
</comment>
<dbReference type="PROSITE" id="PS51257">
    <property type="entry name" value="PROKAR_LIPOPROTEIN"/>
    <property type="match status" value="1"/>
</dbReference>
<feature type="chain" id="PRO_5016071603" description="Lipoprotein" evidence="1">
    <location>
        <begin position="16"/>
        <end position="137"/>
    </location>
</feature>